<accession>A0A6S6R0N8</accession>
<name>A0A6S6R0N8_9FIRM</name>
<evidence type="ECO:0000259" key="1">
    <source>
        <dbReference type="Pfam" id="PF02517"/>
    </source>
</evidence>
<dbReference type="GO" id="GO:0080120">
    <property type="term" value="P:CAAX-box protein maturation"/>
    <property type="evidence" value="ECO:0007669"/>
    <property type="project" value="UniProtKB-ARBA"/>
</dbReference>
<keyword evidence="3" id="KW-1185">Reference proteome</keyword>
<dbReference type="Proteomes" id="UP000515561">
    <property type="component" value="Chromosome"/>
</dbReference>
<keyword evidence="2" id="KW-0645">Protease</keyword>
<evidence type="ECO:0000313" key="3">
    <source>
        <dbReference type="Proteomes" id="UP000515561"/>
    </source>
</evidence>
<organism evidence="2 3">
    <name type="scientific">Anaerocolumna cellulosilytica</name>
    <dbReference type="NCBI Taxonomy" id="433286"/>
    <lineage>
        <taxon>Bacteria</taxon>
        <taxon>Bacillati</taxon>
        <taxon>Bacillota</taxon>
        <taxon>Clostridia</taxon>
        <taxon>Lachnospirales</taxon>
        <taxon>Lachnospiraceae</taxon>
        <taxon>Anaerocolumna</taxon>
    </lineage>
</organism>
<dbReference type="EMBL" id="AP023367">
    <property type="protein sequence ID" value="BCJ93112.1"/>
    <property type="molecule type" value="Genomic_DNA"/>
</dbReference>
<proteinExistence type="predicted"/>
<evidence type="ECO:0000313" key="2">
    <source>
        <dbReference type="EMBL" id="BCJ93112.1"/>
    </source>
</evidence>
<dbReference type="PANTHER" id="PTHR43592">
    <property type="entry name" value="CAAX AMINO TERMINAL PROTEASE"/>
    <property type="match status" value="1"/>
</dbReference>
<dbReference type="InterPro" id="IPR003675">
    <property type="entry name" value="Rce1/LyrA-like_dom"/>
</dbReference>
<dbReference type="GO" id="GO:0006508">
    <property type="term" value="P:proteolysis"/>
    <property type="evidence" value="ECO:0007669"/>
    <property type="project" value="UniProtKB-KW"/>
</dbReference>
<reference evidence="2 3" key="1">
    <citation type="journal article" date="2016" name="Int. J. Syst. Evol. Microbiol.">
        <title>Descriptions of Anaerotaenia torta gen. nov., sp. nov. and Anaerocolumna cellulosilytica gen. nov., sp. nov. isolated from a methanogenic reactor of cattle waste.</title>
        <authorList>
            <person name="Uek A."/>
            <person name="Ohtaki Y."/>
            <person name="Kaku N."/>
            <person name="Ueki K."/>
        </authorList>
    </citation>
    <scope>NUCLEOTIDE SEQUENCE [LARGE SCALE GENOMIC DNA]</scope>
    <source>
        <strain evidence="2 3">SN021</strain>
    </source>
</reference>
<protein>
    <submittedName>
        <fullName evidence="2">CAAX amino protease</fullName>
    </submittedName>
</protein>
<dbReference type="PANTHER" id="PTHR43592:SF15">
    <property type="entry name" value="CAAX AMINO TERMINAL PROTEASE FAMILY PROTEIN"/>
    <property type="match status" value="1"/>
</dbReference>
<keyword evidence="2" id="KW-0378">Hydrolase</keyword>
<dbReference type="Pfam" id="PF02517">
    <property type="entry name" value="Rce1-like"/>
    <property type="match status" value="1"/>
</dbReference>
<dbReference type="AlphaFoldDB" id="A0A6S6R0N8"/>
<gene>
    <name evidence="2" type="ORF">acsn021_06810</name>
</gene>
<sequence length="247" mass="27788">MKQSFSERNPVIASIIWAVIILVFYAIGGAVTTITGVQDASYLFLFGVFVLLSVIPAFIYMCRSRLSLQQYGFQKPYRKIQMAYYIPAIFIEALGFLAGFRELNPAYILSAFFFTLSVGIAEEFYFRGIMITLLSRMGTKKAILISSVIFGLTHIGNVAGGAKLSLTIVQIVFAFVFGIVFAELFVLTKSLVPVILWHFIHDFLGYIQTPSAELSNSQLLFFTGIQTLILILYAFFLWKKLEQSKDN</sequence>
<dbReference type="GO" id="GO:0004175">
    <property type="term" value="F:endopeptidase activity"/>
    <property type="evidence" value="ECO:0007669"/>
    <property type="project" value="UniProtKB-ARBA"/>
</dbReference>
<dbReference type="RefSeq" id="WP_184095189.1">
    <property type="nucleotide sequence ID" value="NZ_AP023367.1"/>
</dbReference>
<feature type="domain" description="CAAX prenyl protease 2/Lysostaphin resistance protein A-like" evidence="1">
    <location>
        <begin position="107"/>
        <end position="204"/>
    </location>
</feature>
<dbReference type="KEGG" id="acel:acsn021_06810"/>